<sequence>FSYGQVGDTHDGSFEISQIWNAILHDLLLFENQFPFDILVKLFDMAKDSNQQSAPDNIVDIALSSLAKLVPYFGNFPPSKIPPNNVDHLLGLVHDSWCSSFAEIVSSPGNIYASQGSKWRVIKCATELQEVGIKFETATESSSLFDIKFKNGIMRIPPLQIDDDTEWFFRNMVAYEQYKRGTNAHYVTDYMTFIDCLLDSPKDVKILRDCGVIDNGLGDDRVVSNMFIKMTNHVNVCAARFCYSKVFNRVNEYCGHPWRTWMANLKHNYFNNPWSIISVIGAFVLLVLTVIQTIYSILHG</sequence>
<comment type="caution">
    <text evidence="2">The sequence shown here is derived from an EMBL/GenBank/DDBJ whole genome shotgun (WGS) entry which is preliminary data.</text>
</comment>
<evidence type="ECO:0000313" key="2">
    <source>
        <dbReference type="EMBL" id="CAK9144928.1"/>
    </source>
</evidence>
<dbReference type="InterPro" id="IPR004158">
    <property type="entry name" value="DUF247_pln"/>
</dbReference>
<keyword evidence="3" id="KW-1185">Reference proteome</keyword>
<dbReference type="EMBL" id="CAUOFW020001441">
    <property type="protein sequence ID" value="CAK9144928.1"/>
    <property type="molecule type" value="Genomic_DNA"/>
</dbReference>
<keyword evidence="1" id="KW-0472">Membrane</keyword>
<name>A0ABC8RQI1_9AQUA</name>
<keyword evidence="1" id="KW-1133">Transmembrane helix</keyword>
<dbReference type="AlphaFoldDB" id="A0ABC8RQI1"/>
<dbReference type="PANTHER" id="PTHR31170">
    <property type="entry name" value="BNAC04G53230D PROTEIN"/>
    <property type="match status" value="1"/>
</dbReference>
<accession>A0ABC8RQI1</accession>
<proteinExistence type="predicted"/>
<evidence type="ECO:0000313" key="3">
    <source>
        <dbReference type="Proteomes" id="UP001642360"/>
    </source>
</evidence>
<dbReference type="Proteomes" id="UP001642360">
    <property type="component" value="Unassembled WGS sequence"/>
</dbReference>
<dbReference type="Pfam" id="PF03140">
    <property type="entry name" value="DUF247"/>
    <property type="match status" value="1"/>
</dbReference>
<gene>
    <name evidence="2" type="ORF">ILEXP_LOCUS12711</name>
</gene>
<feature type="transmembrane region" description="Helical" evidence="1">
    <location>
        <begin position="274"/>
        <end position="298"/>
    </location>
</feature>
<protein>
    <submittedName>
        <fullName evidence="2">Uncharacterized protein</fullName>
    </submittedName>
</protein>
<organism evidence="2 3">
    <name type="scientific">Ilex paraguariensis</name>
    <name type="common">yerba mate</name>
    <dbReference type="NCBI Taxonomy" id="185542"/>
    <lineage>
        <taxon>Eukaryota</taxon>
        <taxon>Viridiplantae</taxon>
        <taxon>Streptophyta</taxon>
        <taxon>Embryophyta</taxon>
        <taxon>Tracheophyta</taxon>
        <taxon>Spermatophyta</taxon>
        <taxon>Magnoliopsida</taxon>
        <taxon>eudicotyledons</taxon>
        <taxon>Gunneridae</taxon>
        <taxon>Pentapetalae</taxon>
        <taxon>asterids</taxon>
        <taxon>campanulids</taxon>
        <taxon>Aquifoliales</taxon>
        <taxon>Aquifoliaceae</taxon>
        <taxon>Ilex</taxon>
    </lineage>
</organism>
<dbReference type="PANTHER" id="PTHR31170:SF17">
    <property type="match status" value="1"/>
</dbReference>
<evidence type="ECO:0000256" key="1">
    <source>
        <dbReference type="SAM" id="Phobius"/>
    </source>
</evidence>
<reference evidence="2 3" key="1">
    <citation type="submission" date="2024-02" db="EMBL/GenBank/DDBJ databases">
        <authorList>
            <person name="Vignale AGUSTIN F."/>
            <person name="Sosa J E."/>
            <person name="Modenutti C."/>
        </authorList>
    </citation>
    <scope>NUCLEOTIDE SEQUENCE [LARGE SCALE GENOMIC DNA]</scope>
</reference>
<keyword evidence="1" id="KW-0812">Transmembrane</keyword>
<feature type="non-terminal residue" evidence="2">
    <location>
        <position position="1"/>
    </location>
</feature>